<evidence type="ECO:0008006" key="7">
    <source>
        <dbReference type="Google" id="ProtNLM"/>
    </source>
</evidence>
<feature type="compositionally biased region" description="Polar residues" evidence="1">
    <location>
        <begin position="721"/>
        <end position="739"/>
    </location>
</feature>
<dbReference type="GO" id="GO:0005737">
    <property type="term" value="C:cytoplasm"/>
    <property type="evidence" value="ECO:0007669"/>
    <property type="project" value="TreeGrafter"/>
</dbReference>
<feature type="compositionally biased region" description="Polar residues" evidence="1">
    <location>
        <begin position="914"/>
        <end position="924"/>
    </location>
</feature>
<gene>
    <name evidence="5" type="ORF">PSTT_13736</name>
</gene>
<feature type="region of interest" description="Disordered" evidence="1">
    <location>
        <begin position="547"/>
        <end position="566"/>
    </location>
</feature>
<dbReference type="CDD" id="cd13246">
    <property type="entry name" value="PH_Scd1"/>
    <property type="match status" value="1"/>
</dbReference>
<feature type="compositionally biased region" description="Polar residues" evidence="1">
    <location>
        <begin position="976"/>
        <end position="1004"/>
    </location>
</feature>
<dbReference type="GO" id="GO:0030010">
    <property type="term" value="P:establishment of cell polarity"/>
    <property type="evidence" value="ECO:0007669"/>
    <property type="project" value="TreeGrafter"/>
</dbReference>
<dbReference type="GO" id="GO:0035556">
    <property type="term" value="P:intracellular signal transduction"/>
    <property type="evidence" value="ECO:0007669"/>
    <property type="project" value="InterPro"/>
</dbReference>
<dbReference type="GO" id="GO:0000935">
    <property type="term" value="C:division septum"/>
    <property type="evidence" value="ECO:0007669"/>
    <property type="project" value="TreeGrafter"/>
</dbReference>
<accession>A0A2S4UQA5</accession>
<dbReference type="SMART" id="SM00325">
    <property type="entry name" value="RhoGEF"/>
    <property type="match status" value="1"/>
</dbReference>
<dbReference type="InterPro" id="IPR000219">
    <property type="entry name" value="DH_dom"/>
</dbReference>
<dbReference type="GO" id="GO:0043332">
    <property type="term" value="C:mating projection tip"/>
    <property type="evidence" value="ECO:0007669"/>
    <property type="project" value="TreeGrafter"/>
</dbReference>
<dbReference type="InterPro" id="IPR053793">
    <property type="entry name" value="PB1-like"/>
</dbReference>
<dbReference type="VEuPathDB" id="FungiDB:PSHT_14757"/>
<feature type="compositionally biased region" description="Polar residues" evidence="1">
    <location>
        <begin position="547"/>
        <end position="561"/>
    </location>
</feature>
<dbReference type="Gene3D" id="1.20.900.10">
    <property type="entry name" value="Dbl homology (DH) domain"/>
    <property type="match status" value="1"/>
</dbReference>
<dbReference type="Pfam" id="PF15411">
    <property type="entry name" value="PH_10"/>
    <property type="match status" value="1"/>
</dbReference>
<dbReference type="GO" id="GO:0005085">
    <property type="term" value="F:guanyl-nucleotide exchange factor activity"/>
    <property type="evidence" value="ECO:0007669"/>
    <property type="project" value="InterPro"/>
</dbReference>
<evidence type="ECO:0000313" key="5">
    <source>
        <dbReference type="EMBL" id="POV99488.1"/>
    </source>
</evidence>
<reference evidence="5" key="1">
    <citation type="submission" date="2017-12" db="EMBL/GenBank/DDBJ databases">
        <title>Gene loss provides genomic basis for host adaptation in cereal stripe rust fungi.</title>
        <authorList>
            <person name="Xia C."/>
        </authorList>
    </citation>
    <scope>NUCLEOTIDE SEQUENCE [LARGE SCALE GENOMIC DNA]</scope>
    <source>
        <strain evidence="5">93-210</strain>
    </source>
</reference>
<dbReference type="InterPro" id="IPR000270">
    <property type="entry name" value="PB1_dom"/>
</dbReference>
<dbReference type="PANTHER" id="PTHR47339">
    <property type="entry name" value="CELL DIVISION CONTROL PROTEIN 24"/>
    <property type="match status" value="1"/>
</dbReference>
<organism evidence="5 6">
    <name type="scientific">Puccinia striiformis</name>
    <dbReference type="NCBI Taxonomy" id="27350"/>
    <lineage>
        <taxon>Eukaryota</taxon>
        <taxon>Fungi</taxon>
        <taxon>Dikarya</taxon>
        <taxon>Basidiomycota</taxon>
        <taxon>Pucciniomycotina</taxon>
        <taxon>Pucciniomycetes</taxon>
        <taxon>Pucciniales</taxon>
        <taxon>Pucciniaceae</taxon>
        <taxon>Puccinia</taxon>
    </lineage>
</organism>
<dbReference type="PROSITE" id="PS00741">
    <property type="entry name" value="DH_1"/>
    <property type="match status" value="1"/>
</dbReference>
<evidence type="ECO:0000259" key="3">
    <source>
        <dbReference type="PROSITE" id="PS50010"/>
    </source>
</evidence>
<feature type="region of interest" description="Disordered" evidence="1">
    <location>
        <begin position="641"/>
        <end position="1051"/>
    </location>
</feature>
<feature type="compositionally biased region" description="Low complexity" evidence="1">
    <location>
        <begin position="1040"/>
        <end position="1051"/>
    </location>
</feature>
<dbReference type="GO" id="GO:0031106">
    <property type="term" value="P:septin ring organization"/>
    <property type="evidence" value="ECO:0007669"/>
    <property type="project" value="TreeGrafter"/>
</dbReference>
<feature type="region of interest" description="Disordered" evidence="1">
    <location>
        <begin position="120"/>
        <end position="153"/>
    </location>
</feature>
<dbReference type="CDD" id="cd00160">
    <property type="entry name" value="RhoGEF"/>
    <property type="match status" value="1"/>
</dbReference>
<feature type="compositionally biased region" description="Polar residues" evidence="1">
    <location>
        <begin position="647"/>
        <end position="679"/>
    </location>
</feature>
<dbReference type="Proteomes" id="UP000239156">
    <property type="component" value="Unassembled WGS sequence"/>
</dbReference>
<evidence type="ECO:0000256" key="1">
    <source>
        <dbReference type="SAM" id="MobiDB-lite"/>
    </source>
</evidence>
<feature type="domain" description="PB1" evidence="4">
    <location>
        <begin position="1102"/>
        <end position="1200"/>
    </location>
</feature>
<feature type="compositionally biased region" description="Low complexity" evidence="1">
    <location>
        <begin position="1005"/>
        <end position="1016"/>
    </location>
</feature>
<keyword evidence="6" id="KW-1185">Reference proteome</keyword>
<feature type="compositionally biased region" description="Low complexity" evidence="1">
    <location>
        <begin position="21"/>
        <end position="36"/>
    </location>
</feature>
<dbReference type="InterPro" id="IPR033511">
    <property type="entry name" value="Cdc24/Scd1_PH_dom"/>
</dbReference>
<dbReference type="SMART" id="SM00666">
    <property type="entry name" value="PB1"/>
    <property type="match status" value="1"/>
</dbReference>
<dbReference type="EMBL" id="PKSL01000199">
    <property type="protein sequence ID" value="POV99488.1"/>
    <property type="molecule type" value="Genomic_DNA"/>
</dbReference>
<dbReference type="SMART" id="SM00233">
    <property type="entry name" value="PH"/>
    <property type="match status" value="1"/>
</dbReference>
<dbReference type="Gene3D" id="2.30.29.30">
    <property type="entry name" value="Pleckstrin-homology domain (PH domain)/Phosphotyrosine-binding domain (PTB)"/>
    <property type="match status" value="1"/>
</dbReference>
<evidence type="ECO:0000259" key="2">
    <source>
        <dbReference type="PROSITE" id="PS50003"/>
    </source>
</evidence>
<dbReference type="AlphaFoldDB" id="A0A2S4UQA5"/>
<feature type="compositionally biased region" description="Polar residues" evidence="1">
    <location>
        <begin position="66"/>
        <end position="76"/>
    </location>
</feature>
<dbReference type="PROSITE" id="PS51745">
    <property type="entry name" value="PB1"/>
    <property type="match status" value="1"/>
</dbReference>
<dbReference type="InterPro" id="IPR011993">
    <property type="entry name" value="PH-like_dom_sf"/>
</dbReference>
<dbReference type="InterPro" id="IPR001331">
    <property type="entry name" value="GDS_CDC24_CS"/>
</dbReference>
<proteinExistence type="predicted"/>
<feature type="domain" description="PH" evidence="2">
    <location>
        <begin position="495"/>
        <end position="635"/>
    </location>
</feature>
<dbReference type="FunFam" id="1.20.900.10:FF:000046">
    <property type="entry name" value="Related to CDC24-GTP/GDP exchange factor for Cdc42p"/>
    <property type="match status" value="1"/>
</dbReference>
<dbReference type="Pfam" id="PF00621">
    <property type="entry name" value="RhoGEF"/>
    <property type="match status" value="1"/>
</dbReference>
<dbReference type="VEuPathDB" id="FungiDB:PSTT_13736"/>
<evidence type="ECO:0000313" key="6">
    <source>
        <dbReference type="Proteomes" id="UP000239156"/>
    </source>
</evidence>
<name>A0A2S4UQA5_9BASI</name>
<sequence length="1207" mass="131534">MKPASQAVPPCGCVLPKNKMSSSTPTPSATATSSAILPPPSTPASSSFPYFTSSSTRSSTATTQSQLMANSQHQSSNLSIDIPVATSSVVNKAASRSASLYQNCLETRALLRRVPGFEEGPWITETKNPNSLLDDSPTDPNAPHSKHTSNPLDPVTQTLEIFRLGSPLCYLYNNILNPPLTQPELDSLPPLPPGKTWSNLKPLKVLWCPREDLKGCQKSAAHFIMALKTELGWGTEIDEIQENGLMVNMLYDVNTNATVKVISNVLRLLHLLKALGVLLPPSEDELVPQGTNVAMDDRARVVKEILESERKYVQDLEVLQNYQRALLQREILPSDQIRALFINLDSLVDFQRRFLIGVEANARLPPEEQRFGHLFHSFEDSFSCYEPFCANFASASQLAQDENAALTKVADILDPNYELPTFLIKPVQRICKYPLLLQQLVKNTTPGGPYYDELKEGLASITRVTDAVNETTRQRENELAVNDLKERVEDWKGHDLVTFGALVLEDTFTVVKNDSEREYHVYLFERIILCCKEVGIKLDKKASKQSMSLKKNSQINNSNANGGKRKNTQQLKGRIFIANVMSATPRPVPPGSPHQHQNLLQVTWRGDISEEYFSIKCRTEEQLKKWQAAITKAVDDAVERRRRQVHHLSSGSRSKMNSPLSQFPNTPQTEMGQAPNSASYAHHPIQHPPRIPEHPYAHSGHGNRGGSVSSRTFEDEEDSYQTDGESSANGRNTPSGSRKTTGHRSMPAERSEASFGPGRARAQTDDAASANLAQWRNQMPNSSGQLTPASSDAYMTNSLRSSTSSKPLRHQPSHEWGGSGTINGGPSSSSSGFYRSDDPSRSHLPHSSTSGHPSVLYPNRHPGVDPLLLQSGHTNPLPHPHPPSQNSSSSTGVPMFRSRSASSPNIHQLPDFSAHQQWNQTGHHSSNGVPSVPSLPSSSSTTHHPTRAVMSMQTPVHLHHQQHQHHRMGHVKQKSSDSSATGMTDRSSLDSQRLSTGPNSTTIMGGSRSNTSHSNNHPPPPPAPQSGHQRFSSGHVHHPSGTGSSLLTSRSSGSLVVVQGGAGAGNDSNTSAVRYPINTDNGALLPSSSSSVVGTVANGPTSIRFKLKAGEDTYVIVTLSTVTYQELIAKILKKLKNCGVSSSKDPAHSISSSSSGSAGYAGKIKIRYEDEEGDLILICNDEDVGMAIDWMKSVGISHLIVGCNEKA</sequence>
<dbReference type="PROSITE" id="PS50003">
    <property type="entry name" value="PH_DOMAIN"/>
    <property type="match status" value="1"/>
</dbReference>
<comment type="caution">
    <text evidence="5">The sequence shown here is derived from an EMBL/GenBank/DDBJ whole genome shotgun (WGS) entry which is preliminary data.</text>
</comment>
<dbReference type="GO" id="GO:0005634">
    <property type="term" value="C:nucleus"/>
    <property type="evidence" value="ECO:0007669"/>
    <property type="project" value="TreeGrafter"/>
</dbReference>
<dbReference type="InterPro" id="IPR035899">
    <property type="entry name" value="DBL_dom_sf"/>
</dbReference>
<dbReference type="InterPro" id="IPR053026">
    <property type="entry name" value="CDC42_GEF"/>
</dbReference>
<dbReference type="CDD" id="cd05992">
    <property type="entry name" value="PB1"/>
    <property type="match status" value="1"/>
</dbReference>
<feature type="compositionally biased region" description="Low complexity" evidence="1">
    <location>
        <begin position="925"/>
        <end position="940"/>
    </location>
</feature>
<feature type="compositionally biased region" description="Polar residues" evidence="1">
    <location>
        <begin position="771"/>
        <end position="806"/>
    </location>
</feature>
<dbReference type="PANTHER" id="PTHR47339:SF1">
    <property type="entry name" value="CELL DIVISION CONTROL PROTEIN 24"/>
    <property type="match status" value="1"/>
</dbReference>
<dbReference type="Pfam" id="PF00564">
    <property type="entry name" value="PB1"/>
    <property type="match status" value="1"/>
</dbReference>
<feature type="region of interest" description="Disordered" evidence="1">
    <location>
        <begin position="1"/>
        <end position="76"/>
    </location>
</feature>
<dbReference type="SUPFAM" id="SSF50729">
    <property type="entry name" value="PH domain-like"/>
    <property type="match status" value="1"/>
</dbReference>
<dbReference type="SUPFAM" id="SSF48065">
    <property type="entry name" value="DBL homology domain (DH-domain)"/>
    <property type="match status" value="1"/>
</dbReference>
<feature type="compositionally biased region" description="Low complexity" evidence="1">
    <location>
        <begin position="43"/>
        <end position="65"/>
    </location>
</feature>
<dbReference type="InterPro" id="IPR001849">
    <property type="entry name" value="PH_domain"/>
</dbReference>
<feature type="domain" description="DH" evidence="3">
    <location>
        <begin position="297"/>
        <end position="471"/>
    </location>
</feature>
<dbReference type="SUPFAM" id="SSF54277">
    <property type="entry name" value="CAD &amp; PB1 domains"/>
    <property type="match status" value="1"/>
</dbReference>
<evidence type="ECO:0000259" key="4">
    <source>
        <dbReference type="PROSITE" id="PS51745"/>
    </source>
</evidence>
<feature type="compositionally biased region" description="Basic residues" evidence="1">
    <location>
        <begin position="957"/>
        <end position="973"/>
    </location>
</feature>
<dbReference type="Gene3D" id="3.10.20.90">
    <property type="entry name" value="Phosphatidylinositol 3-kinase Catalytic Subunit, Chain A, domain 1"/>
    <property type="match status" value="1"/>
</dbReference>
<dbReference type="FunFam" id="2.30.29.30:FF:000365">
    <property type="entry name" value="Related to CDC24-GTP/GDP exchange factor for Cdc42p"/>
    <property type="match status" value="1"/>
</dbReference>
<dbReference type="PROSITE" id="PS50010">
    <property type="entry name" value="DH_2"/>
    <property type="match status" value="1"/>
</dbReference>
<protein>
    <recommendedName>
        <fullName evidence="7">DH domain-containing protein</fullName>
    </recommendedName>
</protein>